<comment type="caution">
    <text evidence="1">The sequence shown here is derived from an EMBL/GenBank/DDBJ whole genome shotgun (WGS) entry which is preliminary data.</text>
</comment>
<keyword evidence="2" id="KW-1185">Reference proteome</keyword>
<dbReference type="GeneID" id="77727589"/>
<dbReference type="Proteomes" id="UP001164286">
    <property type="component" value="Unassembled WGS sequence"/>
</dbReference>
<dbReference type="AlphaFoldDB" id="A0AA38HBU6"/>
<organism evidence="1 2">
    <name type="scientific">Dioszegia hungarica</name>
    <dbReference type="NCBI Taxonomy" id="4972"/>
    <lineage>
        <taxon>Eukaryota</taxon>
        <taxon>Fungi</taxon>
        <taxon>Dikarya</taxon>
        <taxon>Basidiomycota</taxon>
        <taxon>Agaricomycotina</taxon>
        <taxon>Tremellomycetes</taxon>
        <taxon>Tremellales</taxon>
        <taxon>Bulleribasidiaceae</taxon>
        <taxon>Dioszegia</taxon>
    </lineage>
</organism>
<reference evidence="1" key="1">
    <citation type="journal article" date="2022" name="G3 (Bethesda)">
        <title>High quality genome of the basidiomycete yeast Dioszegia hungarica PDD-24b-2 isolated from cloud water.</title>
        <authorList>
            <person name="Jarrige D."/>
            <person name="Haridas S."/>
            <person name="Bleykasten-Grosshans C."/>
            <person name="Joly M."/>
            <person name="Nadalig T."/>
            <person name="Sancelme M."/>
            <person name="Vuilleumier S."/>
            <person name="Grigoriev I.V."/>
            <person name="Amato P."/>
            <person name="Bringel F."/>
        </authorList>
    </citation>
    <scope>NUCLEOTIDE SEQUENCE</scope>
    <source>
        <strain evidence="1">PDD-24b-2</strain>
    </source>
</reference>
<evidence type="ECO:0000313" key="2">
    <source>
        <dbReference type="Proteomes" id="UP001164286"/>
    </source>
</evidence>
<name>A0AA38HBU6_9TREE</name>
<proteinExistence type="predicted"/>
<sequence>MPKTQRSRKKAKVEKLSGLSASDSRNDASIVMGTALNSAQQIASNAGIAAPAAVSLDIASFPYLFSLVLEYASHPALALLLRCSKDTFDLVAPILYRDLRLTRDQGKALLETGRPPANRSTKADILGRSGASGRLLSTRKTRADGLGRAGALDLPKFFENVRSIHLLEYEPDKTLPVVPPLGLHGPAVAILHPTTRWSHFTRRALNSHVVSRLNIRTLIIRVSEELAQQDTVVHFHKLPKSVLDIAILLPLVESATITARRSLSCSRQALSIVLHPSIESPGNIYSPSEGILPKGLIDALITYSQDHPVRCVGLEYLGRTLEQLTSSVAKRWREQFGPRPPKSLRMTACSFTEWLDEQEPGVVFSMEEEVELRKADKVLLGSGSVVAGGASWIWEGEDGGEAGVLEGEK</sequence>
<dbReference type="EMBL" id="JAKWFO010000003">
    <property type="protein sequence ID" value="KAI9638402.1"/>
    <property type="molecule type" value="Genomic_DNA"/>
</dbReference>
<protein>
    <submittedName>
        <fullName evidence="1">Uncharacterized protein</fullName>
    </submittedName>
</protein>
<accession>A0AA38HBU6</accession>
<gene>
    <name evidence="1" type="ORF">MKK02DRAFT_31839</name>
</gene>
<dbReference type="RefSeq" id="XP_052948179.1">
    <property type="nucleotide sequence ID" value="XM_053088384.1"/>
</dbReference>
<evidence type="ECO:0000313" key="1">
    <source>
        <dbReference type="EMBL" id="KAI9638402.1"/>
    </source>
</evidence>